<dbReference type="PANTHER" id="PTHR10434">
    <property type="entry name" value="1-ACYL-SN-GLYCEROL-3-PHOSPHATE ACYLTRANSFERASE"/>
    <property type="match status" value="1"/>
</dbReference>
<dbReference type="EMBL" id="JBHRTI010000010">
    <property type="protein sequence ID" value="MFC3148903.1"/>
    <property type="molecule type" value="Genomic_DNA"/>
</dbReference>
<evidence type="ECO:0000256" key="5">
    <source>
        <dbReference type="ARBA" id="ARBA00023315"/>
    </source>
</evidence>
<dbReference type="CDD" id="cd07989">
    <property type="entry name" value="LPLAT_AGPAT-like"/>
    <property type="match status" value="1"/>
</dbReference>
<dbReference type="Proteomes" id="UP001595556">
    <property type="component" value="Unassembled WGS sequence"/>
</dbReference>
<evidence type="ECO:0000313" key="7">
    <source>
        <dbReference type="EMBL" id="MFC3148903.1"/>
    </source>
</evidence>
<dbReference type="Pfam" id="PF01553">
    <property type="entry name" value="Acyltransferase"/>
    <property type="match status" value="1"/>
</dbReference>
<keyword evidence="5 7" id="KW-0012">Acyltransferase</keyword>
<proteinExistence type="predicted"/>
<dbReference type="SMART" id="SM00563">
    <property type="entry name" value="PlsC"/>
    <property type="match status" value="1"/>
</dbReference>
<keyword evidence="4" id="KW-0443">Lipid metabolism</keyword>
<accession>A0ABV7H838</accession>
<evidence type="ECO:0000313" key="8">
    <source>
        <dbReference type="Proteomes" id="UP001595556"/>
    </source>
</evidence>
<protein>
    <submittedName>
        <fullName evidence="7">Lysophospholipid acyltransferase family protein</fullName>
    </submittedName>
</protein>
<reference evidence="8" key="1">
    <citation type="journal article" date="2019" name="Int. J. Syst. Evol. Microbiol.">
        <title>The Global Catalogue of Microorganisms (GCM) 10K type strain sequencing project: providing services to taxonomists for standard genome sequencing and annotation.</title>
        <authorList>
            <consortium name="The Broad Institute Genomics Platform"/>
            <consortium name="The Broad Institute Genome Sequencing Center for Infectious Disease"/>
            <person name="Wu L."/>
            <person name="Ma J."/>
        </authorList>
    </citation>
    <scope>NUCLEOTIDE SEQUENCE [LARGE SCALE GENOMIC DNA]</scope>
    <source>
        <strain evidence="8">KCTC 52168</strain>
    </source>
</reference>
<evidence type="ECO:0000256" key="3">
    <source>
        <dbReference type="ARBA" id="ARBA00022679"/>
    </source>
</evidence>
<dbReference type="PANTHER" id="PTHR10434:SF64">
    <property type="entry name" value="1-ACYL-SN-GLYCEROL-3-PHOSPHATE ACYLTRANSFERASE-RELATED"/>
    <property type="match status" value="1"/>
</dbReference>
<dbReference type="RefSeq" id="WP_377305258.1">
    <property type="nucleotide sequence ID" value="NZ_CP180191.1"/>
</dbReference>
<comment type="caution">
    <text evidence="7">The sequence shown here is derived from an EMBL/GenBank/DDBJ whole genome shotgun (WGS) entry which is preliminary data.</text>
</comment>
<keyword evidence="8" id="KW-1185">Reference proteome</keyword>
<dbReference type="GO" id="GO:0016746">
    <property type="term" value="F:acyltransferase activity"/>
    <property type="evidence" value="ECO:0007669"/>
    <property type="project" value="UniProtKB-KW"/>
</dbReference>
<evidence type="ECO:0000256" key="2">
    <source>
        <dbReference type="ARBA" id="ARBA00022516"/>
    </source>
</evidence>
<feature type="domain" description="Phospholipid/glycerol acyltransferase" evidence="6">
    <location>
        <begin position="60"/>
        <end position="172"/>
    </location>
</feature>
<comment type="pathway">
    <text evidence="1">Lipid metabolism.</text>
</comment>
<name>A0ABV7H838_9BURK</name>
<gene>
    <name evidence="7" type="ORF">ACFOEN_14845</name>
</gene>
<dbReference type="SUPFAM" id="SSF69593">
    <property type="entry name" value="Glycerol-3-phosphate (1)-acyltransferase"/>
    <property type="match status" value="1"/>
</dbReference>
<sequence>MLTWVRLITHLLGGWFTSAVRFPKLDAAGRDHEVRRWTQGLLSILRIQHRVEGALPDGACAIAANHISWLDIFIIFAVRPVSFVSKAEAGQWPVVGTLVKAGGTAFIDRGKRHAVHAVIHSLIDKLHAGRSVAFFPEGTTTDGGGLLPFHANLFEAARRAPAPVVPITIRYRLRGARCEAAAYIGELTLVQSISQLIKNPGIEAEVIIHPAIDPDENTTRHQLAERVRDVIGSRL</sequence>
<evidence type="ECO:0000256" key="1">
    <source>
        <dbReference type="ARBA" id="ARBA00005189"/>
    </source>
</evidence>
<keyword evidence="3" id="KW-0808">Transferase</keyword>
<keyword evidence="2" id="KW-0444">Lipid biosynthesis</keyword>
<evidence type="ECO:0000256" key="4">
    <source>
        <dbReference type="ARBA" id="ARBA00023098"/>
    </source>
</evidence>
<dbReference type="InterPro" id="IPR002123">
    <property type="entry name" value="Plipid/glycerol_acylTrfase"/>
</dbReference>
<organism evidence="7 8">
    <name type="scientific">Piscinibacterium candidicorallinum</name>
    <dbReference type="NCBI Taxonomy" id="1793872"/>
    <lineage>
        <taxon>Bacteria</taxon>
        <taxon>Pseudomonadati</taxon>
        <taxon>Pseudomonadota</taxon>
        <taxon>Betaproteobacteria</taxon>
        <taxon>Burkholderiales</taxon>
        <taxon>Piscinibacterium</taxon>
    </lineage>
</organism>
<evidence type="ECO:0000259" key="6">
    <source>
        <dbReference type="SMART" id="SM00563"/>
    </source>
</evidence>